<protein>
    <submittedName>
        <fullName evidence="1">Uncharacterized protein</fullName>
    </submittedName>
</protein>
<dbReference type="AlphaFoldDB" id="A0A0C3S0M4"/>
<reference evidence="1 2" key="1">
    <citation type="journal article" date="2014" name="PLoS Genet.">
        <title>Analysis of the Phlebiopsis gigantea genome, transcriptome and secretome provides insight into its pioneer colonization strategies of wood.</title>
        <authorList>
            <person name="Hori C."/>
            <person name="Ishida T."/>
            <person name="Igarashi K."/>
            <person name="Samejima M."/>
            <person name="Suzuki H."/>
            <person name="Master E."/>
            <person name="Ferreira P."/>
            <person name="Ruiz-Duenas F.J."/>
            <person name="Held B."/>
            <person name="Canessa P."/>
            <person name="Larrondo L.F."/>
            <person name="Schmoll M."/>
            <person name="Druzhinina I.S."/>
            <person name="Kubicek C.P."/>
            <person name="Gaskell J.A."/>
            <person name="Kersten P."/>
            <person name="St John F."/>
            <person name="Glasner J."/>
            <person name="Sabat G."/>
            <person name="Splinter BonDurant S."/>
            <person name="Syed K."/>
            <person name="Yadav J."/>
            <person name="Mgbeahuruike A.C."/>
            <person name="Kovalchuk A."/>
            <person name="Asiegbu F.O."/>
            <person name="Lackner G."/>
            <person name="Hoffmeister D."/>
            <person name="Rencoret J."/>
            <person name="Gutierrez A."/>
            <person name="Sun H."/>
            <person name="Lindquist E."/>
            <person name="Barry K."/>
            <person name="Riley R."/>
            <person name="Grigoriev I.V."/>
            <person name="Henrissat B."/>
            <person name="Kues U."/>
            <person name="Berka R.M."/>
            <person name="Martinez A.T."/>
            <person name="Covert S.F."/>
            <person name="Blanchette R.A."/>
            <person name="Cullen D."/>
        </authorList>
    </citation>
    <scope>NUCLEOTIDE SEQUENCE [LARGE SCALE GENOMIC DNA]</scope>
    <source>
        <strain evidence="1 2">11061_1 CR5-6</strain>
    </source>
</reference>
<evidence type="ECO:0000313" key="1">
    <source>
        <dbReference type="EMBL" id="KIP08481.1"/>
    </source>
</evidence>
<accession>A0A0C3S0M4</accession>
<dbReference type="Proteomes" id="UP000053257">
    <property type="component" value="Unassembled WGS sequence"/>
</dbReference>
<dbReference type="EMBL" id="KN840479">
    <property type="protein sequence ID" value="KIP08481.1"/>
    <property type="molecule type" value="Genomic_DNA"/>
</dbReference>
<organism evidence="1 2">
    <name type="scientific">Phlebiopsis gigantea (strain 11061_1 CR5-6)</name>
    <name type="common">White-rot fungus</name>
    <name type="synonym">Peniophora gigantea</name>
    <dbReference type="NCBI Taxonomy" id="745531"/>
    <lineage>
        <taxon>Eukaryota</taxon>
        <taxon>Fungi</taxon>
        <taxon>Dikarya</taxon>
        <taxon>Basidiomycota</taxon>
        <taxon>Agaricomycotina</taxon>
        <taxon>Agaricomycetes</taxon>
        <taxon>Polyporales</taxon>
        <taxon>Phanerochaetaceae</taxon>
        <taxon>Phlebiopsis</taxon>
    </lineage>
</organism>
<proteinExistence type="predicted"/>
<gene>
    <name evidence="1" type="ORF">PHLGIDRAFT_378675</name>
</gene>
<name>A0A0C3S0M4_PHLG1</name>
<keyword evidence="2" id="KW-1185">Reference proteome</keyword>
<sequence length="127" mass="14084">MAPMRPARWTAWIQSTPHAHHWASPALGTPPAQACCILNYMTPLTVPVYACWPCLAVILRFRRVPWDTWDDICTSGNIICSAPLSKNKPLCNHPDWPRLCPTPLLRSGHIFIPGLCPSSILITTTGT</sequence>
<evidence type="ECO:0000313" key="2">
    <source>
        <dbReference type="Proteomes" id="UP000053257"/>
    </source>
</evidence>
<dbReference type="HOGENOM" id="CLU_1971327_0_0_1"/>